<dbReference type="Proteomes" id="UP000785200">
    <property type="component" value="Unassembled WGS sequence"/>
</dbReference>
<evidence type="ECO:0000256" key="1">
    <source>
        <dbReference type="SAM" id="MobiDB-lite"/>
    </source>
</evidence>
<gene>
    <name evidence="2" type="ORF">D0Z07_3720</name>
</gene>
<accession>A0A9P6VL55</accession>
<reference evidence="2" key="1">
    <citation type="submission" date="2019-07" db="EMBL/GenBank/DDBJ databases">
        <title>Hyphodiscus hymeniophilus genome sequencing and assembly.</title>
        <authorList>
            <person name="Kramer G."/>
            <person name="Nodwell J."/>
        </authorList>
    </citation>
    <scope>NUCLEOTIDE SEQUENCE</scope>
    <source>
        <strain evidence="2">ATCC 34498</strain>
    </source>
</reference>
<name>A0A9P6VL55_9HELO</name>
<evidence type="ECO:0000313" key="2">
    <source>
        <dbReference type="EMBL" id="KAG0649749.1"/>
    </source>
</evidence>
<comment type="caution">
    <text evidence="2">The sequence shown here is derived from an EMBL/GenBank/DDBJ whole genome shotgun (WGS) entry which is preliminary data.</text>
</comment>
<evidence type="ECO:0000313" key="3">
    <source>
        <dbReference type="Proteomes" id="UP000785200"/>
    </source>
</evidence>
<sequence length="648" mass="73476">MSPRVRNPSRVRTPAPSRYMSDYGFDPYPPRKKVTRKRIVNYREPGSDSDDDVIYVGQRTIPRTQLTAPTPTLPEIALGEEDPFVAPKIKLTEEVPAVELAVEEQLPVEVVTGYHGRGLLQTLPCEVCLLTFRKHSYSFLSNNTCDDGLVYSILAHVSPADISSSIQIHQNIAGFFERDSDVLTYAQLCKKTRDSISSSVWRKRFVDTFDMPEGDFETLALAQKYAYRREFAGWVCFDMKPFSAFATAECAAVQEVNTKKCLLVLRDLILESNARKVIDAEGKQTIVGRNHEYIRDWVQHGGRKYTDIIDAILSTDKTSWDFRDVVSATTVDSLVLVIQLCLTYISLHPGSCNNEVSHFDMSQREAYADHAKQPVFVGGWKQDINVRWLLHTVNFFKLHLKSPHGAGVLAQHYEDLEHHQTPQPWLGRIQGGTQPIGSHWKSAYTFLKDHKTLMSLRLNDYDDEPAVDDGETLSDLTIFFDDSKFSSDSWPKAFETLLQTDPYANSSPLRARRTRTSNTVTNQKYELKAFYGTSRGTKGAHFYGRIHGLPPQQDIIGFQRISMIKFYPLNEEYDPFQIWAYEGCVLPGGRVIVGRWWDLTADPSHPVDIFGGPFIWWNVDSSTAAPPISSEEALEFLDLIHDPNIGFA</sequence>
<feature type="region of interest" description="Disordered" evidence="1">
    <location>
        <begin position="1"/>
        <end position="27"/>
    </location>
</feature>
<dbReference type="AlphaFoldDB" id="A0A9P6VL55"/>
<keyword evidence="3" id="KW-1185">Reference proteome</keyword>
<organism evidence="2 3">
    <name type="scientific">Hyphodiscus hymeniophilus</name>
    <dbReference type="NCBI Taxonomy" id="353542"/>
    <lineage>
        <taxon>Eukaryota</taxon>
        <taxon>Fungi</taxon>
        <taxon>Dikarya</taxon>
        <taxon>Ascomycota</taxon>
        <taxon>Pezizomycotina</taxon>
        <taxon>Leotiomycetes</taxon>
        <taxon>Helotiales</taxon>
        <taxon>Hyphodiscaceae</taxon>
        <taxon>Hyphodiscus</taxon>
    </lineage>
</organism>
<dbReference type="OrthoDB" id="3971593at2759"/>
<protein>
    <submittedName>
        <fullName evidence="2">Uncharacterized protein</fullName>
    </submittedName>
</protein>
<dbReference type="EMBL" id="VNKQ01000007">
    <property type="protein sequence ID" value="KAG0649749.1"/>
    <property type="molecule type" value="Genomic_DNA"/>
</dbReference>
<proteinExistence type="predicted"/>